<dbReference type="EC" id="3.1.3.-" evidence="1"/>
<dbReference type="InterPro" id="IPR023214">
    <property type="entry name" value="HAD_sf"/>
</dbReference>
<organism evidence="1 2">
    <name type="scientific">Massilimicrobiota timonensis</name>
    <dbReference type="NCBI Taxonomy" id="1776392"/>
    <lineage>
        <taxon>Bacteria</taxon>
        <taxon>Bacillati</taxon>
        <taxon>Bacillota</taxon>
        <taxon>Erysipelotrichia</taxon>
        <taxon>Erysipelotrichales</taxon>
        <taxon>Erysipelotrichaceae</taxon>
        <taxon>Massilimicrobiota</taxon>
    </lineage>
</organism>
<dbReference type="Pfam" id="PF08282">
    <property type="entry name" value="Hydrolase_3"/>
    <property type="match status" value="1"/>
</dbReference>
<dbReference type="PANTHER" id="PTHR10000:SF53">
    <property type="entry name" value="5-AMINO-6-(5-PHOSPHO-D-RIBITYLAMINO)URACIL PHOSPHATASE YBJI-RELATED"/>
    <property type="match status" value="1"/>
</dbReference>
<sequence length="271" mass="31422">MAIKMIAVDMDGTFLDENSSYNQKRFDHIYQILKDRGIRFVVASGNPYKKLQNCFPHIQNELTYIAENGGYIISEGKELYFAHISSQDSQLIIDTLQTMPDVLCWVCTKNQSYTLESLPEHYYQMFLPYFPHVKKVQNFSLIKEPIVKFALYLPQQNTTQRIHDLTQIASQDIRIVDSGHACIDIIPRFVSKGMAIQLLMKEFHISPDEVMAFGDADNDREMLSTVKYGYVMANAKEEMKKDFQWMAPGFNDEGVLEVIDYYLQNNSFFNL</sequence>
<dbReference type="InterPro" id="IPR000150">
    <property type="entry name" value="Cof"/>
</dbReference>
<comment type="caution">
    <text evidence="1">The sequence shown here is derived from an EMBL/GenBank/DDBJ whole genome shotgun (WGS) entry which is preliminary data.</text>
</comment>
<accession>A0ABT7UL79</accession>
<dbReference type="PROSITE" id="PS01229">
    <property type="entry name" value="COF_2"/>
    <property type="match status" value="1"/>
</dbReference>
<dbReference type="InterPro" id="IPR006379">
    <property type="entry name" value="HAD-SF_hydro_IIB"/>
</dbReference>
<keyword evidence="2" id="KW-1185">Reference proteome</keyword>
<evidence type="ECO:0000313" key="2">
    <source>
        <dbReference type="Proteomes" id="UP001529275"/>
    </source>
</evidence>
<dbReference type="EMBL" id="JAUDCK010000070">
    <property type="protein sequence ID" value="MDM8196894.1"/>
    <property type="molecule type" value="Genomic_DNA"/>
</dbReference>
<dbReference type="NCBIfam" id="TIGR00099">
    <property type="entry name" value="Cof-subfamily"/>
    <property type="match status" value="1"/>
</dbReference>
<dbReference type="GO" id="GO:0016787">
    <property type="term" value="F:hydrolase activity"/>
    <property type="evidence" value="ECO:0007669"/>
    <property type="project" value="UniProtKB-KW"/>
</dbReference>
<dbReference type="InterPro" id="IPR036412">
    <property type="entry name" value="HAD-like_sf"/>
</dbReference>
<dbReference type="Gene3D" id="3.30.1240.10">
    <property type="match status" value="1"/>
</dbReference>
<dbReference type="NCBIfam" id="TIGR01484">
    <property type="entry name" value="HAD-SF-IIB"/>
    <property type="match status" value="1"/>
</dbReference>
<dbReference type="SUPFAM" id="SSF56784">
    <property type="entry name" value="HAD-like"/>
    <property type="match status" value="1"/>
</dbReference>
<proteinExistence type="predicted"/>
<gene>
    <name evidence="1" type="ORF">QUV98_11255</name>
</gene>
<dbReference type="CDD" id="cd07518">
    <property type="entry name" value="HAD_YbiV-Like"/>
    <property type="match status" value="1"/>
</dbReference>
<dbReference type="RefSeq" id="WP_158095487.1">
    <property type="nucleotide sequence ID" value="NZ_JAUDCK010000070.1"/>
</dbReference>
<dbReference type="SFLD" id="SFLDS00003">
    <property type="entry name" value="Haloacid_Dehalogenase"/>
    <property type="match status" value="1"/>
</dbReference>
<dbReference type="SFLD" id="SFLDG01140">
    <property type="entry name" value="C2.B:_Phosphomannomutase_and_P"/>
    <property type="match status" value="1"/>
</dbReference>
<keyword evidence="1" id="KW-0378">Hydrolase</keyword>
<reference evidence="2" key="1">
    <citation type="submission" date="2023-06" db="EMBL/GenBank/DDBJ databases">
        <title>Identification and characterization of horizontal gene transfer across gut microbiota members of farm animals based on homology search.</title>
        <authorList>
            <person name="Zeman M."/>
            <person name="Kubasova T."/>
            <person name="Jahodarova E."/>
            <person name="Nykrynova M."/>
            <person name="Rychlik I."/>
        </authorList>
    </citation>
    <scope>NUCLEOTIDE SEQUENCE [LARGE SCALE GENOMIC DNA]</scope>
    <source>
        <strain evidence="2">ET341</strain>
    </source>
</reference>
<evidence type="ECO:0000313" key="1">
    <source>
        <dbReference type="EMBL" id="MDM8196894.1"/>
    </source>
</evidence>
<dbReference type="Gene3D" id="3.40.50.1000">
    <property type="entry name" value="HAD superfamily/HAD-like"/>
    <property type="match status" value="1"/>
</dbReference>
<dbReference type="PANTHER" id="PTHR10000">
    <property type="entry name" value="PHOSPHOSERINE PHOSPHATASE"/>
    <property type="match status" value="1"/>
</dbReference>
<dbReference type="Proteomes" id="UP001529275">
    <property type="component" value="Unassembled WGS sequence"/>
</dbReference>
<name>A0ABT7UL79_9FIRM</name>
<protein>
    <submittedName>
        <fullName evidence="1">Cof-type HAD-IIB family hydrolase</fullName>
        <ecNumber evidence="1">3.1.3.-</ecNumber>
    </submittedName>
</protein>